<keyword evidence="1" id="KW-0472">Membrane</keyword>
<accession>A0A518BS98</accession>
<evidence type="ECO:0000313" key="3">
    <source>
        <dbReference type="Proteomes" id="UP000316921"/>
    </source>
</evidence>
<dbReference type="RefSeq" id="WP_419191911.1">
    <property type="nucleotide sequence ID" value="NZ_CP036287.1"/>
</dbReference>
<dbReference type="EMBL" id="CP036287">
    <property type="protein sequence ID" value="QDU69849.1"/>
    <property type="molecule type" value="Genomic_DNA"/>
</dbReference>
<name>A0A518BS98_9BACT</name>
<organism evidence="2 3">
    <name type="scientific">Engelhardtia mirabilis</name>
    <dbReference type="NCBI Taxonomy" id="2528011"/>
    <lineage>
        <taxon>Bacteria</taxon>
        <taxon>Pseudomonadati</taxon>
        <taxon>Planctomycetota</taxon>
        <taxon>Planctomycetia</taxon>
        <taxon>Planctomycetia incertae sedis</taxon>
        <taxon>Engelhardtia</taxon>
    </lineage>
</organism>
<keyword evidence="1 2" id="KW-0812">Transmembrane</keyword>
<keyword evidence="3" id="KW-1185">Reference proteome</keyword>
<dbReference type="Proteomes" id="UP000316921">
    <property type="component" value="Chromosome"/>
</dbReference>
<dbReference type="InterPro" id="IPR019099">
    <property type="entry name" value="Uncharacterised_PGPGW_TM"/>
</dbReference>
<dbReference type="Pfam" id="PF09656">
    <property type="entry name" value="PGPGW"/>
    <property type="match status" value="1"/>
</dbReference>
<keyword evidence="1" id="KW-1133">Transmembrane helix</keyword>
<reference evidence="2 3" key="1">
    <citation type="submission" date="2019-02" db="EMBL/GenBank/DDBJ databases">
        <title>Deep-cultivation of Planctomycetes and their phenomic and genomic characterization uncovers novel biology.</title>
        <authorList>
            <person name="Wiegand S."/>
            <person name="Jogler M."/>
            <person name="Boedeker C."/>
            <person name="Pinto D."/>
            <person name="Vollmers J."/>
            <person name="Rivas-Marin E."/>
            <person name="Kohn T."/>
            <person name="Peeters S.H."/>
            <person name="Heuer A."/>
            <person name="Rast P."/>
            <person name="Oberbeckmann S."/>
            <person name="Bunk B."/>
            <person name="Jeske O."/>
            <person name="Meyerdierks A."/>
            <person name="Storesund J.E."/>
            <person name="Kallscheuer N."/>
            <person name="Luecker S."/>
            <person name="Lage O.M."/>
            <person name="Pohl T."/>
            <person name="Merkel B.J."/>
            <person name="Hornburger P."/>
            <person name="Mueller R.-W."/>
            <person name="Bruemmer F."/>
            <person name="Labrenz M."/>
            <person name="Spormann A.M."/>
            <person name="Op den Camp H."/>
            <person name="Overmann J."/>
            <person name="Amann R."/>
            <person name="Jetten M.S.M."/>
            <person name="Mascher T."/>
            <person name="Medema M.H."/>
            <person name="Devos D.P."/>
            <person name="Kaster A.-K."/>
            <person name="Ovreas L."/>
            <person name="Rohde M."/>
            <person name="Galperin M.Y."/>
            <person name="Jogler C."/>
        </authorList>
    </citation>
    <scope>NUCLEOTIDE SEQUENCE [LARGE SCALE GENOMIC DNA]</scope>
    <source>
        <strain evidence="2 3">Pla133</strain>
    </source>
</reference>
<feature type="transmembrane region" description="Helical" evidence="1">
    <location>
        <begin position="41"/>
        <end position="65"/>
    </location>
</feature>
<dbReference type="KEGG" id="pbap:Pla133_49720"/>
<sequence length="98" mass="10857">MRPSTNSPNRRPLAFLCPRRVSPDQSTRWRRAGSVATGVPLILVGVLLIPTPLPGAVLIATGLAAMSRHFRAVRRLTISIQWHVRAWRQRRDPVASSG</sequence>
<gene>
    <name evidence="2" type="ORF">Pla133_49720</name>
</gene>
<evidence type="ECO:0000313" key="2">
    <source>
        <dbReference type="EMBL" id="QDU69849.1"/>
    </source>
</evidence>
<dbReference type="AlphaFoldDB" id="A0A518BS98"/>
<evidence type="ECO:0000256" key="1">
    <source>
        <dbReference type="SAM" id="Phobius"/>
    </source>
</evidence>
<protein>
    <submittedName>
        <fullName evidence="2">Transmembrane protein (PGPGW)</fullName>
    </submittedName>
</protein>
<proteinExistence type="predicted"/>